<sequence>MARPRRDRRQDGTAGHKISRLLITAVSVTMLLMAASVSALLIQHARIHVLTAQIQPALQANRALLQVITDAQTDVRSYAARADPVYRSGYDRQLARIDGLVAELQTYATGTELPPLLDHQRDQIVVWRASSTAVVDGSGSLRRAEGDYAALIDLNDAITDQLTSRSTGLSDSSDLITLFVVIGIIALSLVEVIVLLLRGLRARQAIGPPLEGLQAVVAARRRGDLSVRADPRRGVVEIRAVAAEVNDLIESEERRRETLLQDLRLSNAVREIGLKIGGSLSLETVLGGSAEAITRHFRADTAWIRTFDPGDRLLGTGMRAAYPPEAYAKIAVSDRLAEYSTLAARAAWSQQTAIVVTRDDLDGPHVLSEDYRSEMLRTLHPLGTESMLIGAIGSGQECLGVLALGREGDRPAWTPSEVSALVRAGQEIGQAVLHARLFKREENLLNQAKALDELKGDFVATVSHELRTPLTSIVGNVELIRSGDVGPVNAMMSKCVSSIERNSQRLTLLVEDLLLLSQVEQRPVAFAPLAIGEVVRDAVAAQREVAGKRGIELGVDVGRHAAAARVVGNELELERVLNNLISNAIKFSPTGSAVTVTGRLGDETVAVAVTDQGMGISPEDQHNLFTKFFRSTNPAAHKISGTGLGLTICKHIVDQHQGTITVESTLGRGTTITVRLPLLGTAGQPQPTIMSGLDDEVGSPA</sequence>
<evidence type="ECO:0000256" key="3">
    <source>
        <dbReference type="ARBA" id="ARBA00004236"/>
    </source>
</evidence>
<evidence type="ECO:0000256" key="2">
    <source>
        <dbReference type="ARBA" id="ARBA00001968"/>
    </source>
</evidence>
<dbReference type="InterPro" id="IPR050736">
    <property type="entry name" value="Sensor_HK_Regulatory"/>
</dbReference>
<dbReference type="SMART" id="SM00065">
    <property type="entry name" value="GAF"/>
    <property type="match status" value="1"/>
</dbReference>
<dbReference type="InterPro" id="IPR003018">
    <property type="entry name" value="GAF"/>
</dbReference>
<evidence type="ECO:0000256" key="1">
    <source>
        <dbReference type="ARBA" id="ARBA00000085"/>
    </source>
</evidence>
<comment type="cofactor">
    <cofactor evidence="2">
        <name>a divalent metal cation</name>
        <dbReference type="ChEBI" id="CHEBI:60240"/>
    </cofactor>
</comment>
<accession>A0A7W3IQL7</accession>
<dbReference type="GO" id="GO:0005886">
    <property type="term" value="C:plasma membrane"/>
    <property type="evidence" value="ECO:0007669"/>
    <property type="project" value="UniProtKB-SubCell"/>
</dbReference>
<comment type="subcellular location">
    <subcellularLocation>
        <location evidence="3">Cell membrane</location>
    </subcellularLocation>
</comment>
<dbReference type="Gene3D" id="1.10.287.130">
    <property type="match status" value="1"/>
</dbReference>
<organism evidence="15 16">
    <name type="scientific">Microlunatus kandeliicorticis</name>
    <dbReference type="NCBI Taxonomy" id="1759536"/>
    <lineage>
        <taxon>Bacteria</taxon>
        <taxon>Bacillati</taxon>
        <taxon>Actinomycetota</taxon>
        <taxon>Actinomycetes</taxon>
        <taxon>Propionibacteriales</taxon>
        <taxon>Propionibacteriaceae</taxon>
        <taxon>Microlunatus</taxon>
    </lineage>
</organism>
<dbReference type="GO" id="GO:0005509">
    <property type="term" value="F:calcium ion binding"/>
    <property type="evidence" value="ECO:0007669"/>
    <property type="project" value="UniProtKB-ARBA"/>
</dbReference>
<dbReference type="InterPro" id="IPR005467">
    <property type="entry name" value="His_kinase_dom"/>
</dbReference>
<evidence type="ECO:0000256" key="4">
    <source>
        <dbReference type="ARBA" id="ARBA00012438"/>
    </source>
</evidence>
<dbReference type="SUPFAM" id="SSF55874">
    <property type="entry name" value="ATPase domain of HSP90 chaperone/DNA topoisomerase II/histidine kinase"/>
    <property type="match status" value="1"/>
</dbReference>
<dbReference type="PANTHER" id="PTHR43711:SF1">
    <property type="entry name" value="HISTIDINE KINASE 1"/>
    <property type="match status" value="1"/>
</dbReference>
<name>A0A7W3IQL7_9ACTN</name>
<dbReference type="CDD" id="cd00082">
    <property type="entry name" value="HisKA"/>
    <property type="match status" value="1"/>
</dbReference>
<dbReference type="InterPro" id="IPR003661">
    <property type="entry name" value="HisK_dim/P_dom"/>
</dbReference>
<dbReference type="AlphaFoldDB" id="A0A7W3IQL7"/>
<keyword evidence="5" id="KW-0597">Phosphoprotein</keyword>
<evidence type="ECO:0000256" key="9">
    <source>
        <dbReference type="ARBA" id="ARBA00022989"/>
    </source>
</evidence>
<dbReference type="InterPro" id="IPR003594">
    <property type="entry name" value="HATPase_dom"/>
</dbReference>
<feature type="domain" description="HAMP" evidence="14">
    <location>
        <begin position="209"/>
        <end position="257"/>
    </location>
</feature>
<evidence type="ECO:0000256" key="10">
    <source>
        <dbReference type="ARBA" id="ARBA00023012"/>
    </source>
</evidence>
<evidence type="ECO:0000256" key="6">
    <source>
        <dbReference type="ARBA" id="ARBA00022679"/>
    </source>
</evidence>
<keyword evidence="7 12" id="KW-0812">Transmembrane</keyword>
<dbReference type="CDD" id="cd00075">
    <property type="entry name" value="HATPase"/>
    <property type="match status" value="1"/>
</dbReference>
<gene>
    <name evidence="15" type="ORF">FHX74_001038</name>
</gene>
<protein>
    <recommendedName>
        <fullName evidence="4">histidine kinase</fullName>
        <ecNumber evidence="4">2.7.13.3</ecNumber>
    </recommendedName>
</protein>
<dbReference type="Pfam" id="PF00512">
    <property type="entry name" value="HisKA"/>
    <property type="match status" value="1"/>
</dbReference>
<evidence type="ECO:0000256" key="11">
    <source>
        <dbReference type="ARBA" id="ARBA00023136"/>
    </source>
</evidence>
<dbReference type="Pfam" id="PF02518">
    <property type="entry name" value="HATPase_c"/>
    <property type="match status" value="1"/>
</dbReference>
<dbReference type="PROSITE" id="PS50109">
    <property type="entry name" value="HIS_KIN"/>
    <property type="match status" value="1"/>
</dbReference>
<evidence type="ECO:0000256" key="8">
    <source>
        <dbReference type="ARBA" id="ARBA00022777"/>
    </source>
</evidence>
<keyword evidence="10" id="KW-0902">Two-component regulatory system</keyword>
<reference evidence="15 16" key="1">
    <citation type="submission" date="2020-07" db="EMBL/GenBank/DDBJ databases">
        <title>Sequencing the genomes of 1000 actinobacteria strains.</title>
        <authorList>
            <person name="Klenk H.-P."/>
        </authorList>
    </citation>
    <scope>NUCLEOTIDE SEQUENCE [LARGE SCALE GENOMIC DNA]</scope>
    <source>
        <strain evidence="15 16">DSM 100723</strain>
    </source>
</reference>
<feature type="transmembrane region" description="Helical" evidence="12">
    <location>
        <begin position="175"/>
        <end position="197"/>
    </location>
</feature>
<proteinExistence type="predicted"/>
<keyword evidence="6" id="KW-0808">Transferase</keyword>
<evidence type="ECO:0000256" key="7">
    <source>
        <dbReference type="ARBA" id="ARBA00022692"/>
    </source>
</evidence>
<dbReference type="Pfam" id="PF01590">
    <property type="entry name" value="GAF"/>
    <property type="match status" value="1"/>
</dbReference>
<dbReference type="InterPro" id="IPR004358">
    <property type="entry name" value="Sig_transdc_His_kin-like_C"/>
</dbReference>
<dbReference type="InterPro" id="IPR036890">
    <property type="entry name" value="HATPase_C_sf"/>
</dbReference>
<dbReference type="SMART" id="SM00388">
    <property type="entry name" value="HisKA"/>
    <property type="match status" value="1"/>
</dbReference>
<dbReference type="EMBL" id="JACGWT010000002">
    <property type="protein sequence ID" value="MBA8793433.1"/>
    <property type="molecule type" value="Genomic_DNA"/>
</dbReference>
<keyword evidence="8 15" id="KW-0418">Kinase</keyword>
<dbReference type="GO" id="GO:0000155">
    <property type="term" value="F:phosphorelay sensor kinase activity"/>
    <property type="evidence" value="ECO:0007669"/>
    <property type="project" value="InterPro"/>
</dbReference>
<dbReference type="PROSITE" id="PS50885">
    <property type="entry name" value="HAMP"/>
    <property type="match status" value="1"/>
</dbReference>
<evidence type="ECO:0000313" key="15">
    <source>
        <dbReference type="EMBL" id="MBA8793433.1"/>
    </source>
</evidence>
<comment type="caution">
    <text evidence="15">The sequence shown here is derived from an EMBL/GenBank/DDBJ whole genome shotgun (WGS) entry which is preliminary data.</text>
</comment>
<keyword evidence="16" id="KW-1185">Reference proteome</keyword>
<dbReference type="Gene3D" id="3.30.450.40">
    <property type="match status" value="1"/>
</dbReference>
<dbReference type="SUPFAM" id="SSF55781">
    <property type="entry name" value="GAF domain-like"/>
    <property type="match status" value="1"/>
</dbReference>
<dbReference type="PANTHER" id="PTHR43711">
    <property type="entry name" value="TWO-COMPONENT HISTIDINE KINASE"/>
    <property type="match status" value="1"/>
</dbReference>
<evidence type="ECO:0000256" key="12">
    <source>
        <dbReference type="SAM" id="Phobius"/>
    </source>
</evidence>
<dbReference type="SMART" id="SM00387">
    <property type="entry name" value="HATPase_c"/>
    <property type="match status" value="1"/>
</dbReference>
<dbReference type="InterPro" id="IPR036097">
    <property type="entry name" value="HisK_dim/P_sf"/>
</dbReference>
<dbReference type="FunFam" id="1.10.287.130:FF:000001">
    <property type="entry name" value="Two-component sensor histidine kinase"/>
    <property type="match status" value="1"/>
</dbReference>
<dbReference type="InterPro" id="IPR029016">
    <property type="entry name" value="GAF-like_dom_sf"/>
</dbReference>
<evidence type="ECO:0000259" key="14">
    <source>
        <dbReference type="PROSITE" id="PS50885"/>
    </source>
</evidence>
<dbReference type="InterPro" id="IPR003660">
    <property type="entry name" value="HAMP_dom"/>
</dbReference>
<feature type="domain" description="Histidine kinase" evidence="13">
    <location>
        <begin position="461"/>
        <end position="680"/>
    </location>
</feature>
<evidence type="ECO:0000313" key="16">
    <source>
        <dbReference type="Proteomes" id="UP000523079"/>
    </source>
</evidence>
<dbReference type="FunFam" id="3.30.565.10:FF:000006">
    <property type="entry name" value="Sensor histidine kinase WalK"/>
    <property type="match status" value="1"/>
</dbReference>
<dbReference type="Proteomes" id="UP000523079">
    <property type="component" value="Unassembled WGS sequence"/>
</dbReference>
<dbReference type="Gene3D" id="3.30.565.10">
    <property type="entry name" value="Histidine kinase-like ATPase, C-terminal domain"/>
    <property type="match status" value="1"/>
</dbReference>
<keyword evidence="9 12" id="KW-1133">Transmembrane helix</keyword>
<keyword evidence="11 12" id="KW-0472">Membrane</keyword>
<evidence type="ECO:0000256" key="5">
    <source>
        <dbReference type="ARBA" id="ARBA00022553"/>
    </source>
</evidence>
<dbReference type="EC" id="2.7.13.3" evidence="4"/>
<dbReference type="RefSeq" id="WP_182559058.1">
    <property type="nucleotide sequence ID" value="NZ_JACGWT010000002.1"/>
</dbReference>
<evidence type="ECO:0000259" key="13">
    <source>
        <dbReference type="PROSITE" id="PS50109"/>
    </source>
</evidence>
<comment type="catalytic activity">
    <reaction evidence="1">
        <text>ATP + protein L-histidine = ADP + protein N-phospho-L-histidine.</text>
        <dbReference type="EC" id="2.7.13.3"/>
    </reaction>
</comment>
<feature type="transmembrane region" description="Helical" evidence="12">
    <location>
        <begin position="21"/>
        <end position="42"/>
    </location>
</feature>
<dbReference type="SUPFAM" id="SSF47384">
    <property type="entry name" value="Homodimeric domain of signal transducing histidine kinase"/>
    <property type="match status" value="1"/>
</dbReference>
<dbReference type="PRINTS" id="PR00344">
    <property type="entry name" value="BCTRLSENSOR"/>
</dbReference>